<gene>
    <name evidence="2" type="ORF">FBT96_13635</name>
</gene>
<reference evidence="2 3" key="1">
    <citation type="submission" date="2019-04" db="EMBL/GenBank/DDBJ databases">
        <title>Draft Whole-Genome sequence of the purple photosynthetic bacterium Rhodobacter capsulatus SP108 with an indigenous class A beta-lactamase.</title>
        <authorList>
            <person name="Robertson S."/>
            <person name="Meyer T.E."/>
            <person name="Kyndt J.A."/>
        </authorList>
    </citation>
    <scope>NUCLEOTIDE SEQUENCE [LARGE SCALE GENOMIC DNA]</scope>
    <source>
        <strain evidence="2 3">SP108</strain>
    </source>
</reference>
<dbReference type="GO" id="GO:0016740">
    <property type="term" value="F:transferase activity"/>
    <property type="evidence" value="ECO:0007669"/>
    <property type="project" value="UniProtKB-KW"/>
</dbReference>
<dbReference type="AlphaFoldDB" id="A0A4U1JNU3"/>
<dbReference type="PANTHER" id="PTHR36836">
    <property type="entry name" value="COLANIC ACID BIOSYNTHESIS PROTEIN WCAK"/>
    <property type="match status" value="1"/>
</dbReference>
<feature type="domain" description="Polysaccharide pyruvyl transferase" evidence="1">
    <location>
        <begin position="17"/>
        <end position="327"/>
    </location>
</feature>
<dbReference type="Pfam" id="PF04230">
    <property type="entry name" value="PS_pyruv_trans"/>
    <property type="match status" value="1"/>
</dbReference>
<comment type="caution">
    <text evidence="2">The sequence shown here is derived from an EMBL/GenBank/DDBJ whole genome shotgun (WGS) entry which is preliminary data.</text>
</comment>
<organism evidence="2 3">
    <name type="scientific">Rhodobacter capsulatus</name>
    <name type="common">Rhodopseudomonas capsulata</name>
    <dbReference type="NCBI Taxonomy" id="1061"/>
    <lineage>
        <taxon>Bacteria</taxon>
        <taxon>Pseudomonadati</taxon>
        <taxon>Pseudomonadota</taxon>
        <taxon>Alphaproteobacteria</taxon>
        <taxon>Rhodobacterales</taxon>
        <taxon>Rhodobacter group</taxon>
        <taxon>Rhodobacter</taxon>
    </lineage>
</organism>
<dbReference type="Proteomes" id="UP000310597">
    <property type="component" value="Unassembled WGS sequence"/>
</dbReference>
<protein>
    <submittedName>
        <fullName evidence="2">Polysaccharide pyruvyl transferase family protein</fullName>
    </submittedName>
</protein>
<dbReference type="EMBL" id="SWJZ01000058">
    <property type="protein sequence ID" value="TKD17622.1"/>
    <property type="molecule type" value="Genomic_DNA"/>
</dbReference>
<sequence>MPPAPLIRLMNVKFSPNLGDGLLSDCLEAGLRARGAAAGSIDLAARTGYGQGLAGRGKVMRLLEAMPRGLRAQAVRAPLALASARKWAPHYARELTGATAMVIGGGNLLSDHDLNFPTKLALALTAARDRGLPVAFHACGMAADWSVEGDRRLRRALAGVDLRAVFLRDAPSCARWDARFAEATGQRAKQVRDPGLLAALTWAPPPRDPGAAAPIGLCVMSHLALRYHARTTLGAADLLRWYRALARALCQDGARLRVFTNGAPEDRETMALLAPDLRALGAEIVQPETPADLAAVIAPCAALIAFRMHAVIAAYANRVPVLALKWDDKLDAFLASVGQEGWLADAATLAPEAAAERVGQLAAEGGDFSRHATVIAEAGADLDRLLAALSPAQTPIPPPKTP</sequence>
<dbReference type="PANTHER" id="PTHR36836:SF1">
    <property type="entry name" value="COLANIC ACID BIOSYNTHESIS PROTEIN WCAK"/>
    <property type="match status" value="1"/>
</dbReference>
<proteinExistence type="predicted"/>
<name>A0A4U1JNU3_RHOCA</name>
<evidence type="ECO:0000313" key="3">
    <source>
        <dbReference type="Proteomes" id="UP000310597"/>
    </source>
</evidence>
<keyword evidence="2" id="KW-0808">Transferase</keyword>
<evidence type="ECO:0000259" key="1">
    <source>
        <dbReference type="Pfam" id="PF04230"/>
    </source>
</evidence>
<dbReference type="OrthoDB" id="1814359at2"/>
<dbReference type="RefSeq" id="WP_136907553.1">
    <property type="nucleotide sequence ID" value="NZ_SWJZ01000058.1"/>
</dbReference>
<evidence type="ECO:0000313" key="2">
    <source>
        <dbReference type="EMBL" id="TKD17622.1"/>
    </source>
</evidence>
<dbReference type="InterPro" id="IPR007345">
    <property type="entry name" value="Polysacch_pyruvyl_Trfase"/>
</dbReference>
<accession>A0A4U1JNU3</accession>